<evidence type="ECO:0000313" key="2">
    <source>
        <dbReference type="Proteomes" id="UP000299102"/>
    </source>
</evidence>
<dbReference type="EMBL" id="BGZK01001271">
    <property type="protein sequence ID" value="GBP75997.1"/>
    <property type="molecule type" value="Genomic_DNA"/>
</dbReference>
<dbReference type="AlphaFoldDB" id="A0A4C1YNM9"/>
<dbReference type="Proteomes" id="UP000299102">
    <property type="component" value="Unassembled WGS sequence"/>
</dbReference>
<name>A0A4C1YNM9_EUMVA</name>
<reference evidence="1 2" key="1">
    <citation type="journal article" date="2019" name="Commun. Biol.">
        <title>The bagworm genome reveals a unique fibroin gene that provides high tensile strength.</title>
        <authorList>
            <person name="Kono N."/>
            <person name="Nakamura H."/>
            <person name="Ohtoshi R."/>
            <person name="Tomita M."/>
            <person name="Numata K."/>
            <person name="Arakawa K."/>
        </authorList>
    </citation>
    <scope>NUCLEOTIDE SEQUENCE [LARGE SCALE GENOMIC DNA]</scope>
</reference>
<evidence type="ECO:0000313" key="1">
    <source>
        <dbReference type="EMBL" id="GBP75997.1"/>
    </source>
</evidence>
<keyword evidence="2" id="KW-1185">Reference proteome</keyword>
<comment type="caution">
    <text evidence="1">The sequence shown here is derived from an EMBL/GenBank/DDBJ whole genome shotgun (WGS) entry which is preliminary data.</text>
</comment>
<accession>A0A4C1YNM9</accession>
<gene>
    <name evidence="1" type="ORF">EVAR_55904_1</name>
</gene>
<protein>
    <submittedName>
        <fullName evidence="1">Uncharacterized protein</fullName>
    </submittedName>
</protein>
<organism evidence="1 2">
    <name type="scientific">Eumeta variegata</name>
    <name type="common">Bagworm moth</name>
    <name type="synonym">Eumeta japonica</name>
    <dbReference type="NCBI Taxonomy" id="151549"/>
    <lineage>
        <taxon>Eukaryota</taxon>
        <taxon>Metazoa</taxon>
        <taxon>Ecdysozoa</taxon>
        <taxon>Arthropoda</taxon>
        <taxon>Hexapoda</taxon>
        <taxon>Insecta</taxon>
        <taxon>Pterygota</taxon>
        <taxon>Neoptera</taxon>
        <taxon>Endopterygota</taxon>
        <taxon>Lepidoptera</taxon>
        <taxon>Glossata</taxon>
        <taxon>Ditrysia</taxon>
        <taxon>Tineoidea</taxon>
        <taxon>Psychidae</taxon>
        <taxon>Oiketicinae</taxon>
        <taxon>Eumeta</taxon>
    </lineage>
</organism>
<sequence>MASGKLDQFSLQTEGLFGYKATQLLSCSGVKELKMSMVKNFFRPFRPARRARQKPIITAPHSAAALALKRDCGRDARAEQRHDGRSFLFYYPDSKIQLPRRSPFTRDVVLLFAWAYSLVK</sequence>
<proteinExistence type="predicted"/>